<protein>
    <submittedName>
        <fullName evidence="1">Uncharacterized protein</fullName>
    </submittedName>
</protein>
<evidence type="ECO:0000313" key="1">
    <source>
        <dbReference type="EMBL" id="CAB4144523.1"/>
    </source>
</evidence>
<reference evidence="1" key="1">
    <citation type="submission" date="2020-04" db="EMBL/GenBank/DDBJ databases">
        <authorList>
            <person name="Chiriac C."/>
            <person name="Salcher M."/>
            <person name="Ghai R."/>
            <person name="Kavagutti S V."/>
        </authorList>
    </citation>
    <scope>NUCLEOTIDE SEQUENCE</scope>
</reference>
<name>A0A6J5MGN5_9CAUD</name>
<sequence>MTTYFNRLRPVGLGTIPKVGWQWVEQPALEAYRPRNSDLPVSDRRYGVYSTERPLTDEELYAFEISEITQ</sequence>
<dbReference type="EMBL" id="LR796432">
    <property type="protein sequence ID" value="CAB4144523.1"/>
    <property type="molecule type" value="Genomic_DNA"/>
</dbReference>
<proteinExistence type="predicted"/>
<gene>
    <name evidence="1" type="ORF">UFOVP468_36</name>
</gene>
<organism evidence="1">
    <name type="scientific">uncultured Caudovirales phage</name>
    <dbReference type="NCBI Taxonomy" id="2100421"/>
    <lineage>
        <taxon>Viruses</taxon>
        <taxon>Duplodnaviria</taxon>
        <taxon>Heunggongvirae</taxon>
        <taxon>Uroviricota</taxon>
        <taxon>Caudoviricetes</taxon>
        <taxon>Peduoviridae</taxon>
        <taxon>Maltschvirus</taxon>
        <taxon>Maltschvirus maltsch</taxon>
    </lineage>
</organism>
<accession>A0A6J5MGN5</accession>